<sequence length="95" mass="11037">MTELKVIENVYISKLEVLPPEYIDNANTVKLYFYTFDGKKRTDYGPYYFSRRDALEGTEMYIALLMALLSKKKVNLKVNPPYVYLIGVVIDDSPE</sequence>
<reference evidence="1 2" key="1">
    <citation type="journal article" date="2017" name="Nat. Microbiol.">
        <title>Natural product diversity associated with the nematode symbionts Photorhabdus and Xenorhabdus.</title>
        <authorList>
            <person name="Tobias N.J."/>
            <person name="Wolff H."/>
            <person name="Djahanschiri B."/>
            <person name="Grundmann F."/>
            <person name="Kronenwerth M."/>
            <person name="Shi Y.M."/>
            <person name="Simonyi S."/>
            <person name="Grun P."/>
            <person name="Shapiro-Ilan D."/>
            <person name="Pidot S.J."/>
            <person name="Stinear T.P."/>
            <person name="Ebersberger I."/>
            <person name="Bode H.B."/>
        </authorList>
    </citation>
    <scope>NUCLEOTIDE SEQUENCE [LARGE SCALE GENOMIC DNA]</scope>
    <source>
        <strain evidence="1 2">DSM 17904</strain>
    </source>
</reference>
<protein>
    <submittedName>
        <fullName evidence="1">Uncharacterized protein</fullName>
    </submittedName>
</protein>
<dbReference type="RefSeq" id="WP_099109949.1">
    <property type="nucleotide sequence ID" value="NZ_CAWNRH010000092.1"/>
</dbReference>
<dbReference type="AlphaFoldDB" id="A0A2D0KNX1"/>
<dbReference type="EMBL" id="NJAJ01000019">
    <property type="protein sequence ID" value="PHM65130.1"/>
    <property type="molecule type" value="Genomic_DNA"/>
</dbReference>
<comment type="caution">
    <text evidence="1">The sequence shown here is derived from an EMBL/GenBank/DDBJ whole genome shotgun (WGS) entry which is preliminary data.</text>
</comment>
<dbReference type="Proteomes" id="UP000222366">
    <property type="component" value="Unassembled WGS sequence"/>
</dbReference>
<keyword evidence="2" id="KW-1185">Reference proteome</keyword>
<evidence type="ECO:0000313" key="2">
    <source>
        <dbReference type="Proteomes" id="UP000222366"/>
    </source>
</evidence>
<accession>A0A2D0KNX1</accession>
<proteinExistence type="predicted"/>
<organism evidence="1 2">
    <name type="scientific">Xenorhabdus stockiae</name>
    <dbReference type="NCBI Taxonomy" id="351614"/>
    <lineage>
        <taxon>Bacteria</taxon>
        <taxon>Pseudomonadati</taxon>
        <taxon>Pseudomonadota</taxon>
        <taxon>Gammaproteobacteria</taxon>
        <taxon>Enterobacterales</taxon>
        <taxon>Morganellaceae</taxon>
        <taxon>Xenorhabdus</taxon>
    </lineage>
</organism>
<gene>
    <name evidence="1" type="ORF">Xsto_02278</name>
</gene>
<evidence type="ECO:0000313" key="1">
    <source>
        <dbReference type="EMBL" id="PHM65130.1"/>
    </source>
</evidence>
<name>A0A2D0KNX1_9GAMM</name>